<evidence type="ECO:0000256" key="2">
    <source>
        <dbReference type="RuleBase" id="RU003679"/>
    </source>
</evidence>
<dbReference type="RefSeq" id="WP_111444740.1">
    <property type="nucleotide sequence ID" value="NZ_QKZK01000006.1"/>
</dbReference>
<dbReference type="InterPro" id="IPR017853">
    <property type="entry name" value="GH"/>
</dbReference>
<dbReference type="OrthoDB" id="703126at2"/>
<evidence type="ECO:0000313" key="6">
    <source>
        <dbReference type="Proteomes" id="UP000249239"/>
    </source>
</evidence>
<dbReference type="PRINTS" id="PR00742">
    <property type="entry name" value="GLHYDRLASE35"/>
</dbReference>
<dbReference type="Proteomes" id="UP000249239">
    <property type="component" value="Unassembled WGS sequence"/>
</dbReference>
<evidence type="ECO:0000256" key="1">
    <source>
        <dbReference type="ARBA" id="ARBA00009809"/>
    </source>
</evidence>
<reference evidence="5 6" key="1">
    <citation type="submission" date="2018-06" db="EMBL/GenBank/DDBJ databases">
        <title>Genomic Encyclopedia of Archaeal and Bacterial Type Strains, Phase II (KMG-II): from individual species to whole genera.</title>
        <authorList>
            <person name="Goeker M."/>
        </authorList>
    </citation>
    <scope>NUCLEOTIDE SEQUENCE [LARGE SCALE GENOMIC DNA]</scope>
    <source>
        <strain evidence="5 6">DSM 6779</strain>
    </source>
</reference>
<comment type="caution">
    <text evidence="5">The sequence shown here is derived from an EMBL/GenBank/DDBJ whole genome shotgun (WGS) entry which is preliminary data.</text>
</comment>
<evidence type="ECO:0000259" key="4">
    <source>
        <dbReference type="Pfam" id="PF01301"/>
    </source>
</evidence>
<dbReference type="InterPro" id="IPR001944">
    <property type="entry name" value="Glycoside_Hdrlase_35"/>
</dbReference>
<dbReference type="GO" id="GO:0004553">
    <property type="term" value="F:hydrolase activity, hydrolyzing O-glycosyl compounds"/>
    <property type="evidence" value="ECO:0007669"/>
    <property type="project" value="InterPro"/>
</dbReference>
<keyword evidence="5" id="KW-0378">Hydrolase</keyword>
<accession>A0A2W7NGM7</accession>
<sequence length="969" mass="108595">MKHLPIFILFFLMPFLQAQTVTLRFDVADQPTPSPASIAMGTAVSPGGSVFSLNTHHLSRDGRPWYPVMGEMHFSRVPRERWESTLLRMKSGGINTVATYVFWNHHEEVEGVFDWSDFRDLKAFVLLCQQLDIYVWLRIGPWCHGEVRNGGFPDWLLRQTKVRGKHPVFMDKVQRFYREIARQVVPSLWKNGGSIIGVQIENEFNFKSQAGLDYMLALKQMAVDAGMDVPYYSVTSWPGTHPAQRDFLLMYGAYPDAPWSKGTDRLKPRPDYLFRKLANDPTIGADQTGASKIEANDRLPYLSAELGGGNQVTWHRRPFIDSLDCVALAYTMAGSGANGLGYYMYAGGVNPMGKLTTLEENKQTRYPNDYALMDYDFQSPIGQSGQTKPSYRHMRLLHAFLNDFGASLATTRPVFPDKMPLGVDDGSTPRCALRTDGQSGYLFVSHFQRYGQMQEIPAVQFQVNSGTGSITFPRRPVAIAPNTLAVLPLNMMMGQSRLRYATVQPVCRLDDPDITTWIFTAVDGMTPELAFDRRSVRKLKSVDKPIYDDTLAIVDNIRPGLNAVISWVDAQGKKHRALVLTRAQALDATKVALAGRDHLVLSNADVLVRDNQLTFLQTGNPVIQAWVFPSLGTDAEFSSQATYVSVRDGAFERIELRYPSVTGSVAVNPAPERQRPPLSDLPNWLQMKEGIPHPLADTRPMWPRGDIDSCMVLTSFDVGDPGQMRAYLCLVPDDETEVWCNGHQLLRGGKNSVITTIDLTPALVSQSNALCLRVFNTHGNAGVQGMLFLVRPGESASFYPIDSTWLCHSLHAAHFSPLDGPRELTLTPAKVDDRSQLPWLSASPGAMYGRHFNPLPGARAWTLVPSIDSSVTYVNDWLLQTRYVADAAALYCNDLLMNDDFWYGRPWLISLGQHFRSETPFVLQLTPLHEGAPFFLDEPYASLSRRHSCDVMDVALIPVYWGEIRLRKK</sequence>
<dbReference type="Gene3D" id="3.20.20.80">
    <property type="entry name" value="Glycosidases"/>
    <property type="match status" value="1"/>
</dbReference>
<dbReference type="Pfam" id="PF01301">
    <property type="entry name" value="Glyco_hydro_35"/>
    <property type="match status" value="1"/>
</dbReference>
<keyword evidence="6" id="KW-1185">Reference proteome</keyword>
<name>A0A2W7NGM7_9BACT</name>
<feature type="domain" description="Glycoside hydrolase 35 catalytic" evidence="4">
    <location>
        <begin position="58"/>
        <end position="399"/>
    </location>
</feature>
<dbReference type="InterPro" id="IPR008979">
    <property type="entry name" value="Galactose-bd-like_sf"/>
</dbReference>
<organism evidence="5 6">
    <name type="scientific">Breznakibacter xylanolyticus</name>
    <dbReference type="NCBI Taxonomy" id="990"/>
    <lineage>
        <taxon>Bacteria</taxon>
        <taxon>Pseudomonadati</taxon>
        <taxon>Bacteroidota</taxon>
        <taxon>Bacteroidia</taxon>
        <taxon>Marinilabiliales</taxon>
        <taxon>Marinilabiliaceae</taxon>
        <taxon>Breznakibacter</taxon>
    </lineage>
</organism>
<gene>
    <name evidence="5" type="ORF">LX69_01026</name>
</gene>
<feature type="signal peptide" evidence="3">
    <location>
        <begin position="1"/>
        <end position="18"/>
    </location>
</feature>
<proteinExistence type="inferred from homology"/>
<dbReference type="InterPro" id="IPR031330">
    <property type="entry name" value="Gly_Hdrlase_35_cat"/>
</dbReference>
<evidence type="ECO:0000256" key="3">
    <source>
        <dbReference type="SAM" id="SignalP"/>
    </source>
</evidence>
<protein>
    <submittedName>
        <fullName evidence="5">Glycosyl hydrolase family 35</fullName>
    </submittedName>
</protein>
<dbReference type="Gene3D" id="2.60.120.260">
    <property type="entry name" value="Galactose-binding domain-like"/>
    <property type="match status" value="1"/>
</dbReference>
<dbReference type="SUPFAM" id="SSF49785">
    <property type="entry name" value="Galactose-binding domain-like"/>
    <property type="match status" value="1"/>
</dbReference>
<comment type="similarity">
    <text evidence="1 2">Belongs to the glycosyl hydrolase 35 family.</text>
</comment>
<dbReference type="GO" id="GO:0005975">
    <property type="term" value="P:carbohydrate metabolic process"/>
    <property type="evidence" value="ECO:0007669"/>
    <property type="project" value="InterPro"/>
</dbReference>
<evidence type="ECO:0000313" key="5">
    <source>
        <dbReference type="EMBL" id="PZX18633.1"/>
    </source>
</evidence>
<dbReference type="SUPFAM" id="SSF51445">
    <property type="entry name" value="(Trans)glycosidases"/>
    <property type="match status" value="1"/>
</dbReference>
<dbReference type="AlphaFoldDB" id="A0A2W7NGM7"/>
<feature type="chain" id="PRO_5015903750" evidence="3">
    <location>
        <begin position="19"/>
        <end position="969"/>
    </location>
</feature>
<keyword evidence="3" id="KW-0732">Signal</keyword>
<dbReference type="EMBL" id="QKZK01000006">
    <property type="protein sequence ID" value="PZX18633.1"/>
    <property type="molecule type" value="Genomic_DNA"/>
</dbReference>
<dbReference type="PANTHER" id="PTHR23421">
    <property type="entry name" value="BETA-GALACTOSIDASE RELATED"/>
    <property type="match status" value="1"/>
</dbReference>